<dbReference type="PROSITE" id="PS50883">
    <property type="entry name" value="EAL"/>
    <property type="match status" value="1"/>
</dbReference>
<dbReference type="PANTHER" id="PTHR33121:SF79">
    <property type="entry name" value="CYCLIC DI-GMP PHOSPHODIESTERASE PDED-RELATED"/>
    <property type="match status" value="1"/>
</dbReference>
<feature type="compositionally biased region" description="Low complexity" evidence="1">
    <location>
        <begin position="779"/>
        <end position="801"/>
    </location>
</feature>
<evidence type="ECO:0000259" key="3">
    <source>
        <dbReference type="PROSITE" id="PS50883"/>
    </source>
</evidence>
<dbReference type="InterPro" id="IPR035919">
    <property type="entry name" value="EAL_sf"/>
</dbReference>
<dbReference type="SUPFAM" id="SSF141868">
    <property type="entry name" value="EAL domain-like"/>
    <property type="match status" value="1"/>
</dbReference>
<dbReference type="PANTHER" id="PTHR33121">
    <property type="entry name" value="CYCLIC DI-GMP PHOSPHODIESTERASE PDEF"/>
    <property type="match status" value="1"/>
</dbReference>
<feature type="transmembrane region" description="Helical" evidence="2">
    <location>
        <begin position="148"/>
        <end position="167"/>
    </location>
</feature>
<dbReference type="PROSITE" id="PS50887">
    <property type="entry name" value="GGDEF"/>
    <property type="match status" value="1"/>
</dbReference>
<evidence type="ECO:0000256" key="2">
    <source>
        <dbReference type="SAM" id="Phobius"/>
    </source>
</evidence>
<dbReference type="CDD" id="cd01948">
    <property type="entry name" value="EAL"/>
    <property type="match status" value="1"/>
</dbReference>
<dbReference type="InterPro" id="IPR029787">
    <property type="entry name" value="Nucleotide_cyclase"/>
</dbReference>
<feature type="transmembrane region" description="Helical" evidence="2">
    <location>
        <begin position="303"/>
        <end position="322"/>
    </location>
</feature>
<comment type="caution">
    <text evidence="5">The sequence shown here is derived from an EMBL/GenBank/DDBJ whole genome shotgun (WGS) entry which is preliminary data.</text>
</comment>
<evidence type="ECO:0000259" key="4">
    <source>
        <dbReference type="PROSITE" id="PS50887"/>
    </source>
</evidence>
<evidence type="ECO:0000313" key="6">
    <source>
        <dbReference type="Proteomes" id="UP001387100"/>
    </source>
</evidence>
<feature type="region of interest" description="Disordered" evidence="1">
    <location>
        <begin position="763"/>
        <end position="829"/>
    </location>
</feature>
<feature type="transmembrane region" description="Helical" evidence="2">
    <location>
        <begin position="245"/>
        <end position="264"/>
    </location>
</feature>
<dbReference type="Pfam" id="PF00990">
    <property type="entry name" value="GGDEF"/>
    <property type="match status" value="1"/>
</dbReference>
<sequence>MTTTPRDLVAASPGHPAPGREVLRALAVALAVGAGCAAAVVLTGVLSHEAAPAVASFVVATSGLVGGVVVLARRSPPTARASRRWLAASALAWCGGEMVSVLLDVLLPGPPPRPNAGDALSLLAGPLAMTGVLRLPRPPGRSGALRTLSVDAVVLALGTAVAVWMAWFSSEGASSALVGFCVVVVLLYLLLLGLLAQVAMVGRDAGVVVLIAGLAALALGDLAVTRELVAGAAVWDWRLAAVQCFAWPVVLGGVDGVGRGALLGRRTGRTDEGESYAAVVTTAAVYVVWLVALGVFVATGADVVTAVLGLLAVVSAGLREVLRLRSRLRAVRRLSRQVRVDALTGLGSARALADAFDELAGDGGAASMVLLDLDGFAEVDERLGRTASDVVLVGVAEALARRFEEARTFRAGGDELVVLLACGPEEATSAADEARALVAAEAGARGLPALTASAGIAGVDAGPGRGPGTEGVPAARDVLAEATTAAASASRAGGDRTTCFRGAVAERLRRRALVERRLRRALAEDALHVELQPLVHLGTGRLKGFEVLSRWEDEVLGRVGPEEFVEVAEHAGLVPGVGRSAMRRGLAALRASGAVERGLTLSVNASPLELRDPAYPDLVLAALAAEDVPATALVVEVTESLLVEEDDPALGVMAALRAAGTRIAVDDVGSGYASLTYLARLPVDVVKVDRSLVAAMDDARTARVLEALVGLSRALGLVVLAEGVEEPWQVAPLAGYGVALGQGWLWSRALPVEALAPLVREDARRHPGPVPSSPPVPSSSPGQGVPATASARRPPALPAQRPKGEGAAAGVPGSTGARTEAGGPDGLRR</sequence>
<organism evidence="5 6">
    <name type="scientific">Pseudokineococcus basanitobsidens</name>
    <dbReference type="NCBI Taxonomy" id="1926649"/>
    <lineage>
        <taxon>Bacteria</taxon>
        <taxon>Bacillati</taxon>
        <taxon>Actinomycetota</taxon>
        <taxon>Actinomycetes</taxon>
        <taxon>Kineosporiales</taxon>
        <taxon>Kineosporiaceae</taxon>
        <taxon>Pseudokineococcus</taxon>
    </lineage>
</organism>
<evidence type="ECO:0000256" key="1">
    <source>
        <dbReference type="SAM" id="MobiDB-lite"/>
    </source>
</evidence>
<dbReference type="RefSeq" id="WP_339574148.1">
    <property type="nucleotide sequence ID" value="NZ_JBBIAA010000003.1"/>
</dbReference>
<dbReference type="InterPro" id="IPR001633">
    <property type="entry name" value="EAL_dom"/>
</dbReference>
<feature type="domain" description="EAL" evidence="3">
    <location>
        <begin position="511"/>
        <end position="763"/>
    </location>
</feature>
<dbReference type="SMART" id="SM00267">
    <property type="entry name" value="GGDEF"/>
    <property type="match status" value="1"/>
</dbReference>
<feature type="transmembrane region" description="Helical" evidence="2">
    <location>
        <begin position="173"/>
        <end position="195"/>
    </location>
</feature>
<feature type="compositionally biased region" description="Pro residues" evidence="1">
    <location>
        <begin position="768"/>
        <end position="778"/>
    </location>
</feature>
<feature type="transmembrane region" description="Helical" evidence="2">
    <location>
        <begin position="53"/>
        <end position="73"/>
    </location>
</feature>
<dbReference type="SUPFAM" id="SSF55073">
    <property type="entry name" value="Nucleotide cyclase"/>
    <property type="match status" value="1"/>
</dbReference>
<keyword evidence="2" id="KW-1133">Transmembrane helix</keyword>
<dbReference type="NCBIfam" id="TIGR00254">
    <property type="entry name" value="GGDEF"/>
    <property type="match status" value="1"/>
</dbReference>
<dbReference type="Gene3D" id="3.30.70.270">
    <property type="match status" value="1"/>
</dbReference>
<dbReference type="Gene3D" id="3.20.20.450">
    <property type="entry name" value="EAL domain"/>
    <property type="match status" value="1"/>
</dbReference>
<feature type="transmembrane region" description="Helical" evidence="2">
    <location>
        <begin position="119"/>
        <end position="136"/>
    </location>
</feature>
<dbReference type="InterPro" id="IPR043128">
    <property type="entry name" value="Rev_trsase/Diguanyl_cyclase"/>
</dbReference>
<dbReference type="EMBL" id="JBBIAA010000003">
    <property type="protein sequence ID" value="MEJ5944767.1"/>
    <property type="molecule type" value="Genomic_DNA"/>
</dbReference>
<feature type="transmembrane region" description="Helical" evidence="2">
    <location>
        <begin position="85"/>
        <end position="107"/>
    </location>
</feature>
<feature type="transmembrane region" description="Helical" evidence="2">
    <location>
        <begin position="276"/>
        <end position="297"/>
    </location>
</feature>
<dbReference type="Proteomes" id="UP001387100">
    <property type="component" value="Unassembled WGS sequence"/>
</dbReference>
<evidence type="ECO:0000313" key="5">
    <source>
        <dbReference type="EMBL" id="MEJ5944767.1"/>
    </source>
</evidence>
<feature type="transmembrane region" description="Helical" evidence="2">
    <location>
        <begin position="25"/>
        <end position="47"/>
    </location>
</feature>
<name>A0ABU8RI48_9ACTN</name>
<accession>A0ABU8RI48</accession>
<dbReference type="InterPro" id="IPR050706">
    <property type="entry name" value="Cyclic-di-GMP_PDE-like"/>
</dbReference>
<reference evidence="5 6" key="1">
    <citation type="journal article" date="2017" name="Int. J. Syst. Evol. Microbiol.">
        <title>Pseudokineococcus basanitobsidens sp. nov., isolated from volcanic rock.</title>
        <authorList>
            <person name="Lee D.W."/>
            <person name="Park M.Y."/>
            <person name="Kim J.J."/>
            <person name="Kim B.S."/>
        </authorList>
    </citation>
    <scope>NUCLEOTIDE SEQUENCE [LARGE SCALE GENOMIC DNA]</scope>
    <source>
        <strain evidence="5 6">DSM 103726</strain>
    </source>
</reference>
<dbReference type="InterPro" id="IPR000160">
    <property type="entry name" value="GGDEF_dom"/>
</dbReference>
<dbReference type="SMART" id="SM00052">
    <property type="entry name" value="EAL"/>
    <property type="match status" value="1"/>
</dbReference>
<dbReference type="Pfam" id="PF00563">
    <property type="entry name" value="EAL"/>
    <property type="match status" value="1"/>
</dbReference>
<feature type="transmembrane region" description="Helical" evidence="2">
    <location>
        <begin position="207"/>
        <end position="225"/>
    </location>
</feature>
<feature type="domain" description="GGDEF" evidence="4">
    <location>
        <begin position="364"/>
        <end position="502"/>
    </location>
</feature>
<gene>
    <name evidence="5" type="ORF">WDZ17_05605</name>
</gene>
<keyword evidence="2" id="KW-0472">Membrane</keyword>
<protein>
    <submittedName>
        <fullName evidence="5">Bifunctional diguanylate cyclase/phosphodiesterase</fullName>
    </submittedName>
</protein>
<proteinExistence type="predicted"/>
<keyword evidence="6" id="KW-1185">Reference proteome</keyword>
<keyword evidence="2" id="KW-0812">Transmembrane</keyword>